<sequence>MKIKKVEIQAFRAYDKVDDATFDFTSDSGKASNFVTLYAPNGFGKTSFYDAVEWGVTNNISRFLRKKSENKSAARAEKNKYIWRHNNSDDDTPSFVKISTDEVNNQFERYLCHKIKSNQRDAKFDEKLTDKDNDYFLDVMLSQEEIASFLKEDDSGLRYEKFINAFGDKDLDKKYKKLTELISFNKLKIKEISLRQGELKELLKDNVDKHIISKINHKISDVNKFGLSIPNIQPNYNEQSDSNLKFEIIDVVNKIDSDLSNLEGIVSTIDEFLDSKNSESLVEYENDRNKLKSIDKEIEYNKIKISNLDKLTILERKLEEFTLRHNTKAINLSEFEYLENNLTRLDDLRSSFLSKKDELEKINRTLIEDKEIESNINKLIKEDTRKKHILNENRNKLITQLESSKYIYKSHDIKTKLLESQKKEYSKLRSEFEDVRKKEKELLTVVERWSYFYKKIESNIFEDSLLEYLPNLSDSFIEIKKIRSELPTLKTELTISNGKLQDSEVLDKSLNELVDKATEVISKKSLHQCPLCSAEHGDISSLLYAIKSNNLIGSISKELVEENNEIYNKYVLAQEVLKGHVNEIKSSLNSLMEERSNEINSFKRLRIDLINKVQDKENKIKVTQSLIDGFRNETQMKNIDDYEFALNDDIDSLELDITSLNSKIKVNRDRVDSTIIKVEMGEVSKKLIEEQMDVLRNDSFILSFSKFTGSKNPFTIQSLDLTEAKNKVSYEFEQSKSDIFKTELVMSDIKVKYNEFDKEKSHEVVTLLEKQKNEVESRVKVVKAFVDSFVEIKLDKNKDLTSEVLSAKAKYLSSIKDKKSLVFDIRTIGEYREGVIPFLKHSEYLVEYNSNIEELDLLNNIMGKELDKERKKISSFIDRGIKSFFYQDLINSFYQKIDPHPKYKDISFKCDFSNDKPRLYVIVASEESKIVPTLYFSSAQLNVLSLSIFLAKAINVKNPETGKDVNTIFVDDPIQAMDSINVLSVIDLLRSITVNFDKQIILSTHDENFFQLIKKKVPEHIFASKFIELESYGKVNREDQSVYSW</sequence>
<evidence type="ECO:0000313" key="2">
    <source>
        <dbReference type="EMBL" id="MDO6545208.1"/>
    </source>
</evidence>
<dbReference type="AlphaFoldDB" id="A0AAW7YEF3"/>
<dbReference type="Pfam" id="PF13476">
    <property type="entry name" value="AAA_23"/>
    <property type="match status" value="1"/>
</dbReference>
<accession>A0AAW7YEF3</accession>
<dbReference type="InterPro" id="IPR027417">
    <property type="entry name" value="P-loop_NTPase"/>
</dbReference>
<dbReference type="GO" id="GO:0006302">
    <property type="term" value="P:double-strand break repair"/>
    <property type="evidence" value="ECO:0007669"/>
    <property type="project" value="InterPro"/>
</dbReference>
<gene>
    <name evidence="2" type="ORF">Q4568_21945</name>
</gene>
<evidence type="ECO:0000259" key="1">
    <source>
        <dbReference type="Pfam" id="PF13476"/>
    </source>
</evidence>
<reference evidence="2" key="1">
    <citation type="submission" date="2023-07" db="EMBL/GenBank/DDBJ databases">
        <title>Genome content predicts the carbon catabolic preferences of heterotrophic bacteria.</title>
        <authorList>
            <person name="Gralka M."/>
        </authorList>
    </citation>
    <scope>NUCLEOTIDE SEQUENCE</scope>
    <source>
        <strain evidence="2">G2M05</strain>
    </source>
</reference>
<organism evidence="2 3">
    <name type="scientific">Photobacterium sanguinicancri</name>
    <dbReference type="NCBI Taxonomy" id="875932"/>
    <lineage>
        <taxon>Bacteria</taxon>
        <taxon>Pseudomonadati</taxon>
        <taxon>Pseudomonadota</taxon>
        <taxon>Gammaproteobacteria</taxon>
        <taxon>Vibrionales</taxon>
        <taxon>Vibrionaceae</taxon>
        <taxon>Photobacterium</taxon>
    </lineage>
</organism>
<name>A0AAW7YEF3_9GAMM</name>
<dbReference type="Gene3D" id="3.40.50.300">
    <property type="entry name" value="P-loop containing nucleotide triphosphate hydrolases"/>
    <property type="match status" value="2"/>
</dbReference>
<dbReference type="GO" id="GO:0016887">
    <property type="term" value="F:ATP hydrolysis activity"/>
    <property type="evidence" value="ECO:0007669"/>
    <property type="project" value="InterPro"/>
</dbReference>
<dbReference type="SUPFAM" id="SSF52540">
    <property type="entry name" value="P-loop containing nucleoside triphosphate hydrolases"/>
    <property type="match status" value="1"/>
</dbReference>
<proteinExistence type="predicted"/>
<comment type="caution">
    <text evidence="2">The sequence shown here is derived from an EMBL/GenBank/DDBJ whole genome shotgun (WGS) entry which is preliminary data.</text>
</comment>
<dbReference type="EMBL" id="JAUOPU010000042">
    <property type="protein sequence ID" value="MDO6545208.1"/>
    <property type="molecule type" value="Genomic_DNA"/>
</dbReference>
<evidence type="ECO:0000313" key="3">
    <source>
        <dbReference type="Proteomes" id="UP001170624"/>
    </source>
</evidence>
<dbReference type="Proteomes" id="UP001170624">
    <property type="component" value="Unassembled WGS sequence"/>
</dbReference>
<protein>
    <submittedName>
        <fullName evidence="2">AAA family ATPase</fullName>
    </submittedName>
</protein>
<dbReference type="RefSeq" id="WP_303501727.1">
    <property type="nucleotide sequence ID" value="NZ_JAUOPU010000042.1"/>
</dbReference>
<dbReference type="InterPro" id="IPR038729">
    <property type="entry name" value="Rad50/SbcC_AAA"/>
</dbReference>
<feature type="domain" description="Rad50/SbcC-type AAA" evidence="1">
    <location>
        <begin position="5"/>
        <end position="204"/>
    </location>
</feature>